<keyword evidence="10" id="KW-1185">Reference proteome</keyword>
<sequence>MATTGAHETDVMMSGSKGPAKGKWASFMEFLYNKKEGTVLGRTGKSWLQITVFYIIFYGVLAAFFAVLLVLFLQTLDPNQPKWQRDQGIIGDTPGMGFRPTPKDSGSTLIWVKSSGPSANTSQQYIDSLTDYLKPYSPGGATEAGKGVTYVDCSSPTGNNKAGPNTVCAVRPESFGACNQKNNFGYTTGQPCVLLKLNRIFNWEPKTYSTADLPQELNDWYKRQGNNRPITQQVPQGDQIFITCEGEDPVDKEHIGPIQLSPPTISKNYFPYLKQDGYLSPVVMVQFLNPDPGFIINVECRAWAQNIRQSRIDRLGVVHFELLVDR</sequence>
<dbReference type="OrthoDB" id="5912413at2759"/>
<protein>
    <recommendedName>
        <fullName evidence="11">Sodium/potassium-transporting ATPase subunit beta</fullName>
    </recommendedName>
</protein>
<proteinExistence type="inferred from homology"/>
<dbReference type="InterPro" id="IPR038702">
    <property type="entry name" value="Na/K_ATPase_sub_beta_sf"/>
</dbReference>
<keyword evidence="4" id="KW-0735">Signal-anchor</keyword>
<evidence type="ECO:0000313" key="10">
    <source>
        <dbReference type="Proteomes" id="UP000186922"/>
    </source>
</evidence>
<keyword evidence="3 8" id="KW-0812">Transmembrane</keyword>
<comment type="similarity">
    <text evidence="2">Belongs to the X(+)/potassium ATPases subunit beta family.</text>
</comment>
<dbReference type="Pfam" id="PF00287">
    <property type="entry name" value="Na_K-ATPase"/>
    <property type="match status" value="1"/>
</dbReference>
<evidence type="ECO:0000256" key="6">
    <source>
        <dbReference type="ARBA" id="ARBA00023136"/>
    </source>
</evidence>
<dbReference type="GO" id="GO:0036376">
    <property type="term" value="P:sodium ion export across plasma membrane"/>
    <property type="evidence" value="ECO:0007669"/>
    <property type="project" value="TreeGrafter"/>
</dbReference>
<dbReference type="InterPro" id="IPR000402">
    <property type="entry name" value="Na/K_ATPase_sub_beta"/>
</dbReference>
<evidence type="ECO:0000313" key="9">
    <source>
        <dbReference type="EMBL" id="GAV04800.1"/>
    </source>
</evidence>
<feature type="region of interest" description="Disordered" evidence="7">
    <location>
        <begin position="1"/>
        <end position="20"/>
    </location>
</feature>
<evidence type="ECO:0000256" key="1">
    <source>
        <dbReference type="ARBA" id="ARBA00004606"/>
    </source>
</evidence>
<dbReference type="GO" id="GO:0006883">
    <property type="term" value="P:intracellular sodium ion homeostasis"/>
    <property type="evidence" value="ECO:0007669"/>
    <property type="project" value="TreeGrafter"/>
</dbReference>
<evidence type="ECO:0008006" key="11">
    <source>
        <dbReference type="Google" id="ProtNLM"/>
    </source>
</evidence>
<accession>A0A1D1VTF0</accession>
<dbReference type="EMBL" id="BDGG01000011">
    <property type="protein sequence ID" value="GAV04800.1"/>
    <property type="molecule type" value="Genomic_DNA"/>
</dbReference>
<name>A0A1D1VTF0_RAMVA</name>
<evidence type="ECO:0000256" key="2">
    <source>
        <dbReference type="ARBA" id="ARBA00005876"/>
    </source>
</evidence>
<dbReference type="GO" id="GO:0001671">
    <property type="term" value="F:ATPase activator activity"/>
    <property type="evidence" value="ECO:0007669"/>
    <property type="project" value="TreeGrafter"/>
</dbReference>
<dbReference type="Proteomes" id="UP000186922">
    <property type="component" value="Unassembled WGS sequence"/>
</dbReference>
<dbReference type="Gene3D" id="2.60.40.1660">
    <property type="entry name" value="Na, k-atpase alpha subunit"/>
    <property type="match status" value="1"/>
</dbReference>
<evidence type="ECO:0000256" key="5">
    <source>
        <dbReference type="ARBA" id="ARBA00022989"/>
    </source>
</evidence>
<organism evidence="9 10">
    <name type="scientific">Ramazzottius varieornatus</name>
    <name type="common">Water bear</name>
    <name type="synonym">Tardigrade</name>
    <dbReference type="NCBI Taxonomy" id="947166"/>
    <lineage>
        <taxon>Eukaryota</taxon>
        <taxon>Metazoa</taxon>
        <taxon>Ecdysozoa</taxon>
        <taxon>Tardigrada</taxon>
        <taxon>Eutardigrada</taxon>
        <taxon>Parachela</taxon>
        <taxon>Hypsibioidea</taxon>
        <taxon>Ramazzottiidae</taxon>
        <taxon>Ramazzottius</taxon>
    </lineage>
</organism>
<dbReference type="GO" id="GO:0005890">
    <property type="term" value="C:sodium:potassium-exchanging ATPase complex"/>
    <property type="evidence" value="ECO:0007669"/>
    <property type="project" value="InterPro"/>
</dbReference>
<dbReference type="PANTHER" id="PTHR11523:SF28">
    <property type="entry name" value="NA_K-ATPASE BETA SUBUNIT ISOFORM 4-RELATED"/>
    <property type="match status" value="1"/>
</dbReference>
<dbReference type="GO" id="GO:0030007">
    <property type="term" value="P:intracellular potassium ion homeostasis"/>
    <property type="evidence" value="ECO:0007669"/>
    <property type="project" value="TreeGrafter"/>
</dbReference>
<dbReference type="PANTHER" id="PTHR11523">
    <property type="entry name" value="SODIUM/POTASSIUM-DEPENDENT ATPASE BETA SUBUNIT"/>
    <property type="match status" value="1"/>
</dbReference>
<comment type="subcellular location">
    <subcellularLocation>
        <location evidence="1">Membrane</location>
        <topology evidence="1">Single-pass type II membrane protein</topology>
    </subcellularLocation>
</comment>
<keyword evidence="5 8" id="KW-1133">Transmembrane helix</keyword>
<dbReference type="PROSITE" id="PS00390">
    <property type="entry name" value="ATPASE_NA_K_BETA_1"/>
    <property type="match status" value="1"/>
</dbReference>
<dbReference type="GO" id="GO:1990573">
    <property type="term" value="P:potassium ion import across plasma membrane"/>
    <property type="evidence" value="ECO:0007669"/>
    <property type="project" value="TreeGrafter"/>
</dbReference>
<reference evidence="9 10" key="1">
    <citation type="journal article" date="2016" name="Nat. Commun.">
        <title>Extremotolerant tardigrade genome and improved radiotolerance of human cultured cells by tardigrade-unique protein.</title>
        <authorList>
            <person name="Hashimoto T."/>
            <person name="Horikawa D.D."/>
            <person name="Saito Y."/>
            <person name="Kuwahara H."/>
            <person name="Kozuka-Hata H."/>
            <person name="Shin-I T."/>
            <person name="Minakuchi Y."/>
            <person name="Ohishi K."/>
            <person name="Motoyama A."/>
            <person name="Aizu T."/>
            <person name="Enomoto A."/>
            <person name="Kondo K."/>
            <person name="Tanaka S."/>
            <person name="Hara Y."/>
            <person name="Koshikawa S."/>
            <person name="Sagara H."/>
            <person name="Miura T."/>
            <person name="Yokobori S."/>
            <person name="Miyagawa K."/>
            <person name="Suzuki Y."/>
            <person name="Kubo T."/>
            <person name="Oyama M."/>
            <person name="Kohara Y."/>
            <person name="Fujiyama A."/>
            <person name="Arakawa K."/>
            <person name="Katayama T."/>
            <person name="Toyoda A."/>
            <person name="Kunieda T."/>
        </authorList>
    </citation>
    <scope>NUCLEOTIDE SEQUENCE [LARGE SCALE GENOMIC DNA]</scope>
    <source>
        <strain evidence="9 10">YOKOZUNA-1</strain>
    </source>
</reference>
<dbReference type="STRING" id="947166.A0A1D1VTF0"/>
<comment type="caution">
    <text evidence="9">The sequence shown here is derived from an EMBL/GenBank/DDBJ whole genome shotgun (WGS) entry which is preliminary data.</text>
</comment>
<evidence type="ECO:0000256" key="8">
    <source>
        <dbReference type="SAM" id="Phobius"/>
    </source>
</evidence>
<evidence type="ECO:0000256" key="4">
    <source>
        <dbReference type="ARBA" id="ARBA00022968"/>
    </source>
</evidence>
<keyword evidence="6 8" id="KW-0472">Membrane</keyword>
<feature type="transmembrane region" description="Helical" evidence="8">
    <location>
        <begin position="52"/>
        <end position="73"/>
    </location>
</feature>
<dbReference type="AlphaFoldDB" id="A0A1D1VTF0"/>
<gene>
    <name evidence="9" type="primary">RvY_15024-1</name>
    <name evidence="9" type="synonym">RvY_15024.1</name>
    <name evidence="9" type="ORF">RvY_15024</name>
</gene>
<evidence type="ECO:0000256" key="7">
    <source>
        <dbReference type="SAM" id="MobiDB-lite"/>
    </source>
</evidence>
<evidence type="ECO:0000256" key="3">
    <source>
        <dbReference type="ARBA" id="ARBA00022692"/>
    </source>
</evidence>